<protein>
    <recommendedName>
        <fullName evidence="3">Conserved oligomeric Golgi complex subunit 1</fullName>
    </recommendedName>
</protein>
<dbReference type="Pfam" id="PF08700">
    <property type="entry name" value="VPS51_Exo84_N"/>
    <property type="match status" value="1"/>
</dbReference>
<evidence type="ECO:0000313" key="9">
    <source>
        <dbReference type="Proteomes" id="UP000242188"/>
    </source>
</evidence>
<sequence length="973" mass="110323">MASPTKADMSSKTLPVHETNTNLLFEKFTVDEIRGIEKKTRSDIERKKEDLRTMVGERYRDLIEAADTITEMKNSAQNVMKSITRIDEMCKELNQSHMVRGTSFHNRSNKELDQKRKQELKFHSIAMQIKMLLDMPEKIWSALDRYDYLTASRHYLLSRHIHTSLQLDSQQSPDLLHRFPVLSRQWAAISHFRATILQGSRVMLKESAITDQKIAECLCSIILLEDSTPRQVFNEFLLARTTAVQQLFHPNQTEGVKDQVCTVVQLITTTIHQIHSVFYQGKSPTMGVCSNLLVTILTTVTSQKQHESGLLDFHQSSSLKSLPSSVLDFCPTLRSHATPVSVQYLQDNCQQWIDTCIRDVKHGVGKLLGFVNTVKRLADIRDAVWELLSQDHSMADWQGVCSRILNRKLSSWDDFLWALFLDRVKALMKFQLDSATELTKRQVSKLVMEIGSIEDGSSEVEVDLSKYIWCEGPGDIPTNMAWTTANTRTTSAQAPSGLLMRAKAFTPVIQSLCRNYDDKLLTLIEDCKHYIHPAADKDTQTDPLFNRYGDTGDLLNHLKVSCHRCVEELLTYVDEQLELWKLSLEIPDRTTNQITINKILLVGRFCGALSELAPSLHHCIVGQTTQDKFDLKSQMKSSKQGSTVVEDPIWLQVKERLGQCHKAAYRIWVEYLCATVLKDFKACISNPQGKDAISTCTRWDEVNIQEETESGKNVSSKIRIPMQASWYVHDLLFSLCGEINRVGAHTIHRKVVEELVVNVSNGILTCHEEILNACRKKKTGSYFSLSQQTALQLLYDVKFVVRIIPRKDDQQESKLYQQRSRRVIERLEEKIDPFDLDVFSPYIQAHLAKQTQRSTVLYGALTSLDKLGMFSSGRGLQTTHQEQHNVLPLTTCQNRFILLPLSTQPSNSTMPSPILSQSLNRSVMTGGDSLTEKAAAVLPQPSSSSDMTSSFYNKLGSMSELSSWFSNIGGSTK</sequence>
<keyword evidence="7" id="KW-0472">Membrane</keyword>
<dbReference type="InterPro" id="IPR033370">
    <property type="entry name" value="COG1"/>
</dbReference>
<keyword evidence="6" id="KW-0333">Golgi apparatus</keyword>
<reference evidence="8 9" key="1">
    <citation type="journal article" date="2017" name="Nat. Ecol. Evol.">
        <title>Scallop genome provides insights into evolution of bilaterian karyotype and development.</title>
        <authorList>
            <person name="Wang S."/>
            <person name="Zhang J."/>
            <person name="Jiao W."/>
            <person name="Li J."/>
            <person name="Xun X."/>
            <person name="Sun Y."/>
            <person name="Guo X."/>
            <person name="Huan P."/>
            <person name="Dong B."/>
            <person name="Zhang L."/>
            <person name="Hu X."/>
            <person name="Sun X."/>
            <person name="Wang J."/>
            <person name="Zhao C."/>
            <person name="Wang Y."/>
            <person name="Wang D."/>
            <person name="Huang X."/>
            <person name="Wang R."/>
            <person name="Lv J."/>
            <person name="Li Y."/>
            <person name="Zhang Z."/>
            <person name="Liu B."/>
            <person name="Lu W."/>
            <person name="Hui Y."/>
            <person name="Liang J."/>
            <person name="Zhou Z."/>
            <person name="Hou R."/>
            <person name="Li X."/>
            <person name="Liu Y."/>
            <person name="Li H."/>
            <person name="Ning X."/>
            <person name="Lin Y."/>
            <person name="Zhao L."/>
            <person name="Xing Q."/>
            <person name="Dou J."/>
            <person name="Li Y."/>
            <person name="Mao J."/>
            <person name="Guo H."/>
            <person name="Dou H."/>
            <person name="Li T."/>
            <person name="Mu C."/>
            <person name="Jiang W."/>
            <person name="Fu Q."/>
            <person name="Fu X."/>
            <person name="Miao Y."/>
            <person name="Liu J."/>
            <person name="Yu Q."/>
            <person name="Li R."/>
            <person name="Liao H."/>
            <person name="Li X."/>
            <person name="Kong Y."/>
            <person name="Jiang Z."/>
            <person name="Chourrout D."/>
            <person name="Li R."/>
            <person name="Bao Z."/>
        </authorList>
    </citation>
    <scope>NUCLEOTIDE SEQUENCE [LARGE SCALE GENOMIC DNA]</scope>
    <source>
        <strain evidence="8 9">PY_sf001</strain>
    </source>
</reference>
<gene>
    <name evidence="8" type="ORF">KP79_PYT01429</name>
</gene>
<dbReference type="AlphaFoldDB" id="A0A210QCE0"/>
<accession>A0A210QCE0</accession>
<evidence type="ECO:0000256" key="3">
    <source>
        <dbReference type="ARBA" id="ARBA00020978"/>
    </source>
</evidence>
<keyword evidence="5" id="KW-0653">Protein transport</keyword>
<comment type="caution">
    <text evidence="8">The sequence shown here is derived from an EMBL/GenBank/DDBJ whole genome shotgun (WGS) entry which is preliminary data.</text>
</comment>
<keyword evidence="9" id="KW-1185">Reference proteome</keyword>
<dbReference type="OrthoDB" id="46189at2759"/>
<evidence type="ECO:0000256" key="4">
    <source>
        <dbReference type="ARBA" id="ARBA00022448"/>
    </source>
</evidence>
<dbReference type="PANTHER" id="PTHR31658">
    <property type="entry name" value="CONSERVED OLIGOMERIC GOLGI COMPLEX SUBUNIT 1"/>
    <property type="match status" value="1"/>
</dbReference>
<dbReference type="Proteomes" id="UP000242188">
    <property type="component" value="Unassembled WGS sequence"/>
</dbReference>
<evidence type="ECO:0000256" key="2">
    <source>
        <dbReference type="ARBA" id="ARBA00006653"/>
    </source>
</evidence>
<organism evidence="8 9">
    <name type="scientific">Mizuhopecten yessoensis</name>
    <name type="common">Japanese scallop</name>
    <name type="synonym">Patinopecten yessoensis</name>
    <dbReference type="NCBI Taxonomy" id="6573"/>
    <lineage>
        <taxon>Eukaryota</taxon>
        <taxon>Metazoa</taxon>
        <taxon>Spiralia</taxon>
        <taxon>Lophotrochozoa</taxon>
        <taxon>Mollusca</taxon>
        <taxon>Bivalvia</taxon>
        <taxon>Autobranchia</taxon>
        <taxon>Pteriomorphia</taxon>
        <taxon>Pectinida</taxon>
        <taxon>Pectinoidea</taxon>
        <taxon>Pectinidae</taxon>
        <taxon>Mizuhopecten</taxon>
    </lineage>
</organism>
<name>A0A210QCE0_MIZYE</name>
<comment type="similarity">
    <text evidence="2">Belongs to the COG1 family.</text>
</comment>
<dbReference type="GO" id="GO:0015031">
    <property type="term" value="P:protein transport"/>
    <property type="evidence" value="ECO:0007669"/>
    <property type="project" value="UniProtKB-KW"/>
</dbReference>
<evidence type="ECO:0000256" key="1">
    <source>
        <dbReference type="ARBA" id="ARBA00004395"/>
    </source>
</evidence>
<keyword evidence="4" id="KW-0813">Transport</keyword>
<proteinExistence type="inferred from homology"/>
<dbReference type="GO" id="GO:0000139">
    <property type="term" value="C:Golgi membrane"/>
    <property type="evidence" value="ECO:0007669"/>
    <property type="project" value="UniProtKB-SubCell"/>
</dbReference>
<dbReference type="STRING" id="6573.A0A210QCE0"/>
<comment type="subcellular location">
    <subcellularLocation>
        <location evidence="1">Golgi apparatus membrane</location>
        <topology evidence="1">Peripheral membrane protein</topology>
    </subcellularLocation>
</comment>
<dbReference type="EMBL" id="NEDP02004190">
    <property type="protein sequence ID" value="OWF46398.1"/>
    <property type="molecule type" value="Genomic_DNA"/>
</dbReference>
<dbReference type="PANTHER" id="PTHR31658:SF0">
    <property type="entry name" value="CONSERVED OLIGOMERIC GOLGI COMPLEX SUBUNIT 1"/>
    <property type="match status" value="1"/>
</dbReference>
<dbReference type="GO" id="GO:0017119">
    <property type="term" value="C:Golgi transport complex"/>
    <property type="evidence" value="ECO:0007669"/>
    <property type="project" value="InterPro"/>
</dbReference>
<evidence type="ECO:0000256" key="7">
    <source>
        <dbReference type="ARBA" id="ARBA00023136"/>
    </source>
</evidence>
<dbReference type="GO" id="GO:0006891">
    <property type="term" value="P:intra-Golgi vesicle-mediated transport"/>
    <property type="evidence" value="ECO:0007669"/>
    <property type="project" value="InterPro"/>
</dbReference>
<evidence type="ECO:0000256" key="5">
    <source>
        <dbReference type="ARBA" id="ARBA00022927"/>
    </source>
</evidence>
<evidence type="ECO:0000256" key="6">
    <source>
        <dbReference type="ARBA" id="ARBA00023034"/>
    </source>
</evidence>
<evidence type="ECO:0000313" key="8">
    <source>
        <dbReference type="EMBL" id="OWF46398.1"/>
    </source>
</evidence>